<keyword evidence="4" id="KW-1185">Reference proteome</keyword>
<evidence type="ECO:0000259" key="2">
    <source>
        <dbReference type="Pfam" id="PF20882"/>
    </source>
</evidence>
<dbReference type="AlphaFoldDB" id="A0A0G2GSG4"/>
<feature type="compositionally biased region" description="Low complexity" evidence="1">
    <location>
        <begin position="56"/>
        <end position="69"/>
    </location>
</feature>
<dbReference type="PANTHER" id="PTHR37329:SF1">
    <property type="entry name" value="KINETOCHORE PROTEIN SOS7"/>
    <property type="match status" value="1"/>
</dbReference>
<gene>
    <name evidence="3" type="ORF">UCRPC4_g04431</name>
</gene>
<dbReference type="PANTHER" id="PTHR37329">
    <property type="entry name" value="KINETOCHORE PROTEIN SOS7"/>
    <property type="match status" value="1"/>
</dbReference>
<sequence>MAATSVDTAALLARAQDLLSQLQNQHESNPLSILRLSEPISAAATTKSSQLAAKRSSNASEDNSDSSENVTPASLAADLSHYRDLFTKLHFSYIEQVTKEKYLRAIVGDPPVLHTHQENVELETETAEMKKQLKEKKVEVEKMVDQMKEESESLAKMWEEVQRDVERLEVLEREVRQGEQRVESLRTEVEEKEATVMDLDGPQNEPDQKLGLEDTLALIAQREQEMKDMERQIQELRKEEPARVREVELAEKDVEALKHRRDIATAEANEARRRKEHGGRDEVEERGRWYKSQQQVYRGLGLVEG</sequence>
<feature type="region of interest" description="Disordered" evidence="1">
    <location>
        <begin position="261"/>
        <end position="288"/>
    </location>
</feature>
<dbReference type="Pfam" id="PF20882">
    <property type="entry name" value="Sos7"/>
    <property type="match status" value="1"/>
</dbReference>
<feature type="region of interest" description="Disordered" evidence="1">
    <location>
        <begin position="46"/>
        <end position="71"/>
    </location>
</feature>
<dbReference type="GO" id="GO:0051315">
    <property type="term" value="P:attachment of mitotic spindle microtubules to kinetochore"/>
    <property type="evidence" value="ECO:0007669"/>
    <property type="project" value="TreeGrafter"/>
</dbReference>
<evidence type="ECO:0000256" key="1">
    <source>
        <dbReference type="SAM" id="MobiDB-lite"/>
    </source>
</evidence>
<dbReference type="GO" id="GO:0000776">
    <property type="term" value="C:kinetochore"/>
    <property type="evidence" value="ECO:0007669"/>
    <property type="project" value="InterPro"/>
</dbReference>
<evidence type="ECO:0000313" key="4">
    <source>
        <dbReference type="Proteomes" id="UP000053317"/>
    </source>
</evidence>
<name>A0A0G2GSG4_PHACM</name>
<feature type="compositionally biased region" description="Basic and acidic residues" evidence="1">
    <location>
        <begin position="269"/>
        <end position="288"/>
    </location>
</feature>
<feature type="domain" description="Kinetochore protein Sos7 coiled-coil" evidence="2">
    <location>
        <begin position="84"/>
        <end position="157"/>
    </location>
</feature>
<dbReference type="OrthoDB" id="18959at2759"/>
<dbReference type="InterPro" id="IPR037475">
    <property type="entry name" value="Sos7"/>
</dbReference>
<protein>
    <recommendedName>
        <fullName evidence="2">Kinetochore protein Sos7 coiled-coil domain-containing protein</fullName>
    </recommendedName>
</protein>
<organism evidence="3 4">
    <name type="scientific">Phaeomoniella chlamydospora</name>
    <name type="common">Phaeoacremonium chlamydosporum</name>
    <dbReference type="NCBI Taxonomy" id="158046"/>
    <lineage>
        <taxon>Eukaryota</taxon>
        <taxon>Fungi</taxon>
        <taxon>Dikarya</taxon>
        <taxon>Ascomycota</taxon>
        <taxon>Pezizomycotina</taxon>
        <taxon>Eurotiomycetes</taxon>
        <taxon>Chaetothyriomycetidae</taxon>
        <taxon>Phaeomoniellales</taxon>
        <taxon>Phaeomoniellaceae</taxon>
        <taxon>Phaeomoniella</taxon>
    </lineage>
</organism>
<proteinExistence type="predicted"/>
<comment type="caution">
    <text evidence="3">The sequence shown here is derived from an EMBL/GenBank/DDBJ whole genome shotgun (WGS) entry which is preliminary data.</text>
</comment>
<dbReference type="Proteomes" id="UP000053317">
    <property type="component" value="Unassembled WGS sequence"/>
</dbReference>
<dbReference type="InterPro" id="IPR048781">
    <property type="entry name" value="Sos7_CC"/>
</dbReference>
<dbReference type="EMBL" id="LCWF01000106">
    <property type="protein sequence ID" value="KKY19730.1"/>
    <property type="molecule type" value="Genomic_DNA"/>
</dbReference>
<reference evidence="3 4" key="2">
    <citation type="submission" date="2015-05" db="EMBL/GenBank/DDBJ databases">
        <authorList>
            <person name="Morales-Cruz A."/>
            <person name="Amrine K.C."/>
            <person name="Cantu D."/>
        </authorList>
    </citation>
    <scope>NUCLEOTIDE SEQUENCE [LARGE SCALE GENOMIC DNA]</scope>
    <source>
        <strain evidence="3">UCRPC4</strain>
    </source>
</reference>
<accession>A0A0G2GSG4</accession>
<dbReference type="GO" id="GO:0034501">
    <property type="term" value="P:protein localization to kinetochore"/>
    <property type="evidence" value="ECO:0007669"/>
    <property type="project" value="InterPro"/>
</dbReference>
<evidence type="ECO:0000313" key="3">
    <source>
        <dbReference type="EMBL" id="KKY19730.1"/>
    </source>
</evidence>
<reference evidence="3 4" key="1">
    <citation type="submission" date="2015-05" db="EMBL/GenBank/DDBJ databases">
        <title>Distinctive expansion of gene families associated with plant cell wall degradation and secondary metabolism in the genomes of grapevine trunk pathogens.</title>
        <authorList>
            <person name="Lawrence D.P."/>
            <person name="Travadon R."/>
            <person name="Rolshausen P.E."/>
            <person name="Baumgartner K."/>
        </authorList>
    </citation>
    <scope>NUCLEOTIDE SEQUENCE [LARGE SCALE GENOMIC DNA]</scope>
    <source>
        <strain evidence="3">UCRPC4</strain>
    </source>
</reference>